<dbReference type="Gene3D" id="2.60.120.650">
    <property type="entry name" value="Cupin"/>
    <property type="match status" value="1"/>
</dbReference>
<dbReference type="EMBL" id="JAAAHW010010190">
    <property type="protein sequence ID" value="KAF9929243.1"/>
    <property type="molecule type" value="Genomic_DNA"/>
</dbReference>
<keyword evidence="9" id="KW-1185">Reference proteome</keyword>
<dbReference type="AlphaFoldDB" id="A0A9P6ILW7"/>
<comment type="caution">
    <text evidence="8">The sequence shown here is derived from an EMBL/GenBank/DDBJ whole genome shotgun (WGS) entry which is preliminary data.</text>
</comment>
<sequence>MFNAIASNFQRAWSVNESEITRVNCGFAPFCGLQEARKLLSSMLSESQQKNQSQSARALAVQSDVLVDYAHDMLHSFPYRDVPSCWRELYTDAGILKALALGFLAVSELPDSNSIDIIDTRKIGQLRQALVSCDNVLVMAGASGLERKAIIYELIDAIETMIEGQQEALPSAQKRAKTEASVKLDIRFLDCIYLPWMPSSGMSTVAPVPIEIGSKYTDEQWTQKLVTMREFIEQYIILSLHKDDKEGDHDENGQDQQGPIGYLAQHDLFDQIPRLRRDIDIPDYCMIEPREQDGYRPPDDVLLNAWFGPRGTVSPMHTDPYHNLLAQVVGRKYVRLYAPDETAKLYCYGSMTEKGSEAEQEADMLGNTSQVDVEQPDLDRHPLFAEAKYAEAILDPGEVLYIPFQWWHYIRSLSTSFSISFWF</sequence>
<evidence type="ECO:0000313" key="9">
    <source>
        <dbReference type="Proteomes" id="UP000749646"/>
    </source>
</evidence>
<dbReference type="SMART" id="SM00558">
    <property type="entry name" value="JmjC"/>
    <property type="match status" value="1"/>
</dbReference>
<evidence type="ECO:0000256" key="3">
    <source>
        <dbReference type="ARBA" id="ARBA00022723"/>
    </source>
</evidence>
<comment type="cofactor">
    <cofactor evidence="1">
        <name>Fe(2+)</name>
        <dbReference type="ChEBI" id="CHEBI:29033"/>
    </cofactor>
</comment>
<evidence type="ECO:0000256" key="5">
    <source>
        <dbReference type="ARBA" id="ARBA00023004"/>
    </source>
</evidence>
<accession>A0A9P6ILW7</accession>
<name>A0A9P6ILW7_9FUNG</name>
<gene>
    <name evidence="8" type="primary">KDM8</name>
    <name evidence="8" type="ORF">BGZ65_005874</name>
</gene>
<evidence type="ECO:0000256" key="1">
    <source>
        <dbReference type="ARBA" id="ARBA00001954"/>
    </source>
</evidence>
<dbReference type="Proteomes" id="UP000749646">
    <property type="component" value="Unassembled WGS sequence"/>
</dbReference>
<keyword evidence="4" id="KW-0560">Oxidoreductase</keyword>
<dbReference type="PANTHER" id="PTHR12461">
    <property type="entry name" value="HYPOXIA-INDUCIBLE FACTOR 1 ALPHA INHIBITOR-RELATED"/>
    <property type="match status" value="1"/>
</dbReference>
<evidence type="ECO:0000256" key="2">
    <source>
        <dbReference type="ARBA" id="ARBA00004123"/>
    </source>
</evidence>
<dbReference type="PROSITE" id="PS51184">
    <property type="entry name" value="JMJC"/>
    <property type="match status" value="1"/>
</dbReference>
<organism evidence="8 9">
    <name type="scientific">Modicella reniformis</name>
    <dbReference type="NCBI Taxonomy" id="1440133"/>
    <lineage>
        <taxon>Eukaryota</taxon>
        <taxon>Fungi</taxon>
        <taxon>Fungi incertae sedis</taxon>
        <taxon>Mucoromycota</taxon>
        <taxon>Mortierellomycotina</taxon>
        <taxon>Mortierellomycetes</taxon>
        <taxon>Mortierellales</taxon>
        <taxon>Mortierellaceae</taxon>
        <taxon>Modicella</taxon>
    </lineage>
</organism>
<evidence type="ECO:0000313" key="8">
    <source>
        <dbReference type="EMBL" id="KAF9929243.1"/>
    </source>
</evidence>
<evidence type="ECO:0000256" key="6">
    <source>
        <dbReference type="ARBA" id="ARBA00023242"/>
    </source>
</evidence>
<dbReference type="InterPro" id="IPR003347">
    <property type="entry name" value="JmjC_dom"/>
</dbReference>
<keyword evidence="6" id="KW-0539">Nucleus</keyword>
<comment type="subcellular location">
    <subcellularLocation>
        <location evidence="2">Nucleus</location>
    </subcellularLocation>
</comment>
<keyword evidence="5" id="KW-0408">Iron</keyword>
<proteinExistence type="predicted"/>
<evidence type="ECO:0000256" key="4">
    <source>
        <dbReference type="ARBA" id="ARBA00023002"/>
    </source>
</evidence>
<dbReference type="GO" id="GO:0005634">
    <property type="term" value="C:nucleus"/>
    <property type="evidence" value="ECO:0007669"/>
    <property type="project" value="UniProtKB-SubCell"/>
</dbReference>
<dbReference type="PANTHER" id="PTHR12461:SF106">
    <property type="entry name" value="BIFUNCTIONAL PEPTIDASE AND ARGINYL-HYDROXYLASE JMJD5"/>
    <property type="match status" value="1"/>
</dbReference>
<dbReference type="SUPFAM" id="SSF51197">
    <property type="entry name" value="Clavaminate synthase-like"/>
    <property type="match status" value="1"/>
</dbReference>
<protein>
    <submittedName>
        <fullName evidence="8">Lysine-specific demethylase 8</fullName>
    </submittedName>
</protein>
<dbReference type="InterPro" id="IPR041667">
    <property type="entry name" value="Cupin_8"/>
</dbReference>
<feature type="domain" description="JmjC" evidence="7">
    <location>
        <begin position="261"/>
        <end position="423"/>
    </location>
</feature>
<dbReference type="GO" id="GO:0046872">
    <property type="term" value="F:metal ion binding"/>
    <property type="evidence" value="ECO:0007669"/>
    <property type="project" value="UniProtKB-KW"/>
</dbReference>
<dbReference type="OrthoDB" id="47172at2759"/>
<dbReference type="GO" id="GO:0051864">
    <property type="term" value="F:histone H3K36 demethylase activity"/>
    <property type="evidence" value="ECO:0007669"/>
    <property type="project" value="TreeGrafter"/>
</dbReference>
<reference evidence="8" key="1">
    <citation type="journal article" date="2020" name="Fungal Divers.">
        <title>Resolving the Mortierellaceae phylogeny through synthesis of multi-gene phylogenetics and phylogenomics.</title>
        <authorList>
            <person name="Vandepol N."/>
            <person name="Liber J."/>
            <person name="Desiro A."/>
            <person name="Na H."/>
            <person name="Kennedy M."/>
            <person name="Barry K."/>
            <person name="Grigoriev I.V."/>
            <person name="Miller A.N."/>
            <person name="O'Donnell K."/>
            <person name="Stajich J.E."/>
            <person name="Bonito G."/>
        </authorList>
    </citation>
    <scope>NUCLEOTIDE SEQUENCE</scope>
    <source>
        <strain evidence="8">MES-2147</strain>
    </source>
</reference>
<evidence type="ECO:0000259" key="7">
    <source>
        <dbReference type="PROSITE" id="PS51184"/>
    </source>
</evidence>
<dbReference type="Pfam" id="PF13621">
    <property type="entry name" value="Cupin_8"/>
    <property type="match status" value="1"/>
</dbReference>
<keyword evidence="3" id="KW-0479">Metal-binding</keyword>